<protein>
    <submittedName>
        <fullName evidence="1">Uncharacterized protein</fullName>
    </submittedName>
</protein>
<comment type="caution">
    <text evidence="1">The sequence shown here is derived from an EMBL/GenBank/DDBJ whole genome shotgun (WGS) entry which is preliminary data.</text>
</comment>
<dbReference type="EMBL" id="JAWZYT010000233">
    <property type="protein sequence ID" value="KAK4326206.1"/>
    <property type="molecule type" value="Genomic_DNA"/>
</dbReference>
<sequence length="114" mass="13117">MAYLEGFLGPVSGIRRREVEGEGDMNTYQPSRTRINLPEHVSTFQNTYQPSRTRTNLPEHVPTFQDTRQASKTQQTAGKTRHVKTIITFTCIGQKNRKTSWIMTVSMHARIYTT</sequence>
<accession>A0AAE1QG80</accession>
<evidence type="ECO:0000313" key="1">
    <source>
        <dbReference type="EMBL" id="KAK4326206.1"/>
    </source>
</evidence>
<dbReference type="AlphaFoldDB" id="A0AAE1QG80"/>
<proteinExistence type="predicted"/>
<gene>
    <name evidence="1" type="ORF">Pmani_003240</name>
</gene>
<reference evidence="1" key="1">
    <citation type="submission" date="2023-11" db="EMBL/GenBank/DDBJ databases">
        <title>Genome assemblies of two species of porcelain crab, Petrolisthes cinctipes and Petrolisthes manimaculis (Anomura: Porcellanidae).</title>
        <authorList>
            <person name="Angst P."/>
        </authorList>
    </citation>
    <scope>NUCLEOTIDE SEQUENCE</scope>
    <source>
        <strain evidence="1">PB745_02</strain>
        <tissue evidence="1">Gill</tissue>
    </source>
</reference>
<evidence type="ECO:0000313" key="2">
    <source>
        <dbReference type="Proteomes" id="UP001292094"/>
    </source>
</evidence>
<dbReference type="Proteomes" id="UP001292094">
    <property type="component" value="Unassembled WGS sequence"/>
</dbReference>
<name>A0AAE1QG80_9EUCA</name>
<keyword evidence="2" id="KW-1185">Reference proteome</keyword>
<organism evidence="1 2">
    <name type="scientific">Petrolisthes manimaculis</name>
    <dbReference type="NCBI Taxonomy" id="1843537"/>
    <lineage>
        <taxon>Eukaryota</taxon>
        <taxon>Metazoa</taxon>
        <taxon>Ecdysozoa</taxon>
        <taxon>Arthropoda</taxon>
        <taxon>Crustacea</taxon>
        <taxon>Multicrustacea</taxon>
        <taxon>Malacostraca</taxon>
        <taxon>Eumalacostraca</taxon>
        <taxon>Eucarida</taxon>
        <taxon>Decapoda</taxon>
        <taxon>Pleocyemata</taxon>
        <taxon>Anomura</taxon>
        <taxon>Galatheoidea</taxon>
        <taxon>Porcellanidae</taxon>
        <taxon>Petrolisthes</taxon>
    </lineage>
</organism>